<accession>A0A6C0RAV9</accession>
<reference evidence="2 3" key="1">
    <citation type="submission" date="2020-02" db="EMBL/GenBank/DDBJ databases">
        <title>Genome sequencing for Draconibacterium sp. strain M1.</title>
        <authorList>
            <person name="Park S.-J."/>
        </authorList>
    </citation>
    <scope>NUCLEOTIDE SEQUENCE [LARGE SCALE GENOMIC DNA]</scope>
    <source>
        <strain evidence="2 3">M1</strain>
    </source>
</reference>
<dbReference type="PROSITE" id="PS51257">
    <property type="entry name" value="PROKAR_LIPOPROTEIN"/>
    <property type="match status" value="1"/>
</dbReference>
<evidence type="ECO:0000313" key="2">
    <source>
        <dbReference type="EMBL" id="QIA07758.1"/>
    </source>
</evidence>
<feature type="signal peptide" evidence="1">
    <location>
        <begin position="1"/>
        <end position="16"/>
    </location>
</feature>
<sequence length="168" mass="18696">MKKICIFLMVIFGVFACDAPFEEQPEMDLKSGNRIERTIKFQKASGVMEVIQNMDACTATGLQMIISGGGNATFLGNFTVYNKLCIDGDGNPVSPIWGELTAANGDKIYTMVNTDPWVDEDGMHYLYKIREGMSTGRFEGATGYIDMYGIIDHINMTWDLKGEGMIKF</sequence>
<gene>
    <name evidence="2" type="ORF">G0Q07_08475</name>
</gene>
<evidence type="ECO:0000313" key="3">
    <source>
        <dbReference type="Proteomes" id="UP000474630"/>
    </source>
</evidence>
<name>A0A6C0RAV9_9BACT</name>
<protein>
    <submittedName>
        <fullName evidence="2">Uncharacterized protein</fullName>
    </submittedName>
</protein>
<feature type="chain" id="PRO_5025478349" evidence="1">
    <location>
        <begin position="17"/>
        <end position="168"/>
    </location>
</feature>
<keyword evidence="1" id="KW-0732">Signal</keyword>
<dbReference type="AlphaFoldDB" id="A0A6C0RAV9"/>
<dbReference type="RefSeq" id="WP_163345679.1">
    <property type="nucleotide sequence ID" value="NZ_CP048409.1"/>
</dbReference>
<dbReference type="EMBL" id="CP048409">
    <property type="protein sequence ID" value="QIA07758.1"/>
    <property type="molecule type" value="Genomic_DNA"/>
</dbReference>
<dbReference type="Proteomes" id="UP000474630">
    <property type="component" value="Chromosome"/>
</dbReference>
<evidence type="ECO:0000256" key="1">
    <source>
        <dbReference type="SAM" id="SignalP"/>
    </source>
</evidence>
<organism evidence="2 3">
    <name type="scientific">Draconibacterium halophilum</name>
    <dbReference type="NCBI Taxonomy" id="2706887"/>
    <lineage>
        <taxon>Bacteria</taxon>
        <taxon>Pseudomonadati</taxon>
        <taxon>Bacteroidota</taxon>
        <taxon>Bacteroidia</taxon>
        <taxon>Marinilabiliales</taxon>
        <taxon>Prolixibacteraceae</taxon>
        <taxon>Draconibacterium</taxon>
    </lineage>
</organism>
<keyword evidence="3" id="KW-1185">Reference proteome</keyword>
<proteinExistence type="predicted"/>
<dbReference type="KEGG" id="drc:G0Q07_08475"/>